<name>A0A1G9WUG3_9FIRM</name>
<dbReference type="EMBL" id="FNHZ01000003">
    <property type="protein sequence ID" value="SDM88182.1"/>
    <property type="molecule type" value="Genomic_DNA"/>
</dbReference>
<dbReference type="GO" id="GO:0016226">
    <property type="term" value="P:iron-sulfur cluster assembly"/>
    <property type="evidence" value="ECO:0007669"/>
    <property type="project" value="InterPro"/>
</dbReference>
<organism evidence="2 3">
    <name type="scientific">Lachnospira pectinoschiza</name>
    <dbReference type="NCBI Taxonomy" id="28052"/>
    <lineage>
        <taxon>Bacteria</taxon>
        <taxon>Bacillati</taxon>
        <taxon>Bacillota</taxon>
        <taxon>Clostridia</taxon>
        <taxon>Lachnospirales</taxon>
        <taxon>Lachnospiraceae</taxon>
        <taxon>Lachnospira</taxon>
    </lineage>
</organism>
<gene>
    <name evidence="2" type="ORF">SAMN05216544_1351</name>
</gene>
<dbReference type="GO" id="GO:0051536">
    <property type="term" value="F:iron-sulfur cluster binding"/>
    <property type="evidence" value="ECO:0007669"/>
    <property type="project" value="InterPro"/>
</dbReference>
<dbReference type="NCBIfam" id="TIGR01994">
    <property type="entry name" value="SUF_scaf_2"/>
    <property type="match status" value="1"/>
</dbReference>
<dbReference type="GO" id="GO:0005506">
    <property type="term" value="F:iron ion binding"/>
    <property type="evidence" value="ECO:0007669"/>
    <property type="project" value="InterPro"/>
</dbReference>
<dbReference type="SUPFAM" id="SSF82649">
    <property type="entry name" value="SufE/NifU"/>
    <property type="match status" value="1"/>
</dbReference>
<dbReference type="RefSeq" id="WP_074521497.1">
    <property type="nucleotide sequence ID" value="NZ_FNHZ01000003.1"/>
</dbReference>
<dbReference type="AlphaFoldDB" id="A0A1G9WUG3"/>
<dbReference type="Gene3D" id="3.90.1010.10">
    <property type="match status" value="1"/>
</dbReference>
<dbReference type="InterPro" id="IPR002871">
    <property type="entry name" value="NIF_FeS_clus_asmbl_NifU_N"/>
</dbReference>
<dbReference type="Proteomes" id="UP000187651">
    <property type="component" value="Unassembled WGS sequence"/>
</dbReference>
<accession>A0A1G9WUG3</accession>
<reference evidence="3" key="1">
    <citation type="submission" date="2016-10" db="EMBL/GenBank/DDBJ databases">
        <authorList>
            <person name="Varghese N."/>
            <person name="Submissions S."/>
        </authorList>
    </citation>
    <scope>NUCLEOTIDE SEQUENCE [LARGE SCALE GENOMIC DNA]</scope>
    <source>
        <strain evidence="3">M83</strain>
    </source>
</reference>
<feature type="domain" description="NIF system FeS cluster assembly NifU N-terminal" evidence="1">
    <location>
        <begin position="8"/>
        <end position="127"/>
    </location>
</feature>
<evidence type="ECO:0000259" key="1">
    <source>
        <dbReference type="Pfam" id="PF01592"/>
    </source>
</evidence>
<dbReference type="OrthoDB" id="9804157at2"/>
<evidence type="ECO:0000313" key="2">
    <source>
        <dbReference type="EMBL" id="SDM88182.1"/>
    </source>
</evidence>
<proteinExistence type="predicted"/>
<dbReference type="PANTHER" id="PTHR10093">
    <property type="entry name" value="IRON-SULFUR CLUSTER ASSEMBLY ENZYME NIFU HOMOLOG"/>
    <property type="match status" value="1"/>
</dbReference>
<protein>
    <submittedName>
        <fullName evidence="2">FeS assembly scaffold apoprotein IscU</fullName>
    </submittedName>
</protein>
<keyword evidence="3" id="KW-1185">Reference proteome</keyword>
<sequence>MENNRSFYNEILTEHNINPFHKHDIEGANLELKGVNPSCGDEITLKLKLENDKIVDAGFVGDGCAISQASADMMIDLVLDKTKEEALNYANIFLKMIQGEASPEEIESLEEAGALQDISHMPARVKCAVLSWHTLEEMFETE</sequence>
<dbReference type="CDD" id="cd06664">
    <property type="entry name" value="IscU_like"/>
    <property type="match status" value="1"/>
</dbReference>
<dbReference type="Pfam" id="PF01592">
    <property type="entry name" value="NifU_N"/>
    <property type="match status" value="1"/>
</dbReference>
<evidence type="ECO:0000313" key="3">
    <source>
        <dbReference type="Proteomes" id="UP000187651"/>
    </source>
</evidence>